<dbReference type="PANTHER" id="PTHR33069">
    <property type="entry name" value="CHROMOSOME 7, WHOLE GENOME SHOTGUN SEQUENCE-RELATED"/>
    <property type="match status" value="1"/>
</dbReference>
<dbReference type="Proteomes" id="UP000005240">
    <property type="component" value="Unassembled WGS sequence"/>
</dbReference>
<reference evidence="2" key="4">
    <citation type="submission" date="2025-05" db="UniProtKB">
        <authorList>
            <consortium name="EnsemblFungi"/>
        </authorList>
    </citation>
    <scope>IDENTIFICATION</scope>
    <source>
        <strain evidence="2">isolate 1-1 / race 1 (BBBD)</strain>
    </source>
</reference>
<name>A0A180GN81_PUCT1</name>
<evidence type="ECO:0000313" key="3">
    <source>
        <dbReference type="Proteomes" id="UP000005240"/>
    </source>
</evidence>
<gene>
    <name evidence="1" type="ORF">PTTG_12468</name>
</gene>
<keyword evidence="3" id="KW-1185">Reference proteome</keyword>
<sequence>MCFLLCSASHCDGVCSASSKLSPQLATTNKRRLNRVVTWARLFYSLGKNLSPGSVVKKTSDYLATLACTFPYQMATVKNPTESKPPNTARLLCLQKDSIAKVYRSFRTKYDTCTDRTPLFPSDTIQLTDPDPIDVAAWRSKLSRLRSILLPLLRHQIRTVLRTLDPSDLRNDKGPKLDLISELQSEVDDTMGQIVSCVIVIPPRPLIQLPDTNDHYLKDLKEFQCREMVRRLSYMNRGLSCMFDGCATLIEESKLSRRRYRRRARQHNTRGDVIDSSENASEWIDILIKWSKCNELTNIQEDWEVEVPVIDEVLAKLTRLIRPTATSNSAEEDQPEIEGASEAVIQLAQNAVPITKLARLFFRKVATSGLNRTPLQTFTEMNSNQLRTLSESPEYLDDEFNRLFKTLNKADETDVADTIEALTQAVNRTIEIFQTSMFLVTLYIVPLIPQANGPSSQDNLQNWLITWNNLFLSATQKFLSAAQRFGTPL</sequence>
<reference evidence="2 3" key="3">
    <citation type="journal article" date="2017" name="G3 (Bethesda)">
        <title>Comparative analysis highlights variable genome content of wheat rusts and divergence of the mating loci.</title>
        <authorList>
            <person name="Cuomo C.A."/>
            <person name="Bakkeren G."/>
            <person name="Khalil H.B."/>
            <person name="Panwar V."/>
            <person name="Joly D."/>
            <person name="Linning R."/>
            <person name="Sakthikumar S."/>
            <person name="Song X."/>
            <person name="Adiconis X."/>
            <person name="Fan L."/>
            <person name="Goldberg J.M."/>
            <person name="Levin J.Z."/>
            <person name="Young S."/>
            <person name="Zeng Q."/>
            <person name="Anikster Y."/>
            <person name="Bruce M."/>
            <person name="Wang M."/>
            <person name="Yin C."/>
            <person name="McCallum B."/>
            <person name="Szabo L.J."/>
            <person name="Hulbert S."/>
            <person name="Chen X."/>
            <person name="Fellers J.P."/>
        </authorList>
    </citation>
    <scope>NUCLEOTIDE SEQUENCE</scope>
    <source>
        <strain evidence="2">isolate 1-1 / race 1 (BBBD)</strain>
        <strain evidence="3">Isolate 1-1 / race 1 (BBBD)</strain>
    </source>
</reference>
<dbReference type="AlphaFoldDB" id="A0A180GN81"/>
<evidence type="ECO:0000313" key="2">
    <source>
        <dbReference type="EnsemblFungi" id="PTTG_12468-t43_1-p1"/>
    </source>
</evidence>
<dbReference type="VEuPathDB" id="FungiDB:PTTG_12468"/>
<organism evidence="1">
    <name type="scientific">Puccinia triticina (isolate 1-1 / race 1 (BBBD))</name>
    <name type="common">Brown leaf rust fungus</name>
    <dbReference type="NCBI Taxonomy" id="630390"/>
    <lineage>
        <taxon>Eukaryota</taxon>
        <taxon>Fungi</taxon>
        <taxon>Dikarya</taxon>
        <taxon>Basidiomycota</taxon>
        <taxon>Pucciniomycotina</taxon>
        <taxon>Pucciniomycetes</taxon>
        <taxon>Pucciniales</taxon>
        <taxon>Pucciniaceae</taxon>
        <taxon>Puccinia</taxon>
    </lineage>
</organism>
<evidence type="ECO:0000313" key="1">
    <source>
        <dbReference type="EMBL" id="OAV94267.1"/>
    </source>
</evidence>
<proteinExistence type="predicted"/>
<dbReference type="PANTHER" id="PTHR33069:SF3">
    <property type="entry name" value="DYNEIN HEAVY CHAIN TAIL DOMAIN-CONTAINING PROTEIN"/>
    <property type="match status" value="1"/>
</dbReference>
<accession>A0A180GN81</accession>
<dbReference type="OrthoDB" id="2498843at2759"/>
<protein>
    <submittedName>
        <fullName evidence="1 2">Uncharacterized protein</fullName>
    </submittedName>
</protein>
<reference evidence="1" key="2">
    <citation type="submission" date="2016-05" db="EMBL/GenBank/DDBJ databases">
        <title>Comparative analysis highlights variable genome content of wheat rusts and divergence of the mating loci.</title>
        <authorList>
            <person name="Cuomo C.A."/>
            <person name="Bakkeren G."/>
            <person name="Szabo L."/>
            <person name="Khalil H."/>
            <person name="Joly D."/>
            <person name="Goldberg J."/>
            <person name="Young S."/>
            <person name="Zeng Q."/>
            <person name="Fellers J."/>
        </authorList>
    </citation>
    <scope>NUCLEOTIDE SEQUENCE [LARGE SCALE GENOMIC DNA]</scope>
    <source>
        <strain evidence="1">1-1 BBBD Race 1</strain>
    </source>
</reference>
<reference evidence="1" key="1">
    <citation type="submission" date="2009-11" db="EMBL/GenBank/DDBJ databases">
        <authorList>
            <consortium name="The Broad Institute Genome Sequencing Platform"/>
            <person name="Ward D."/>
            <person name="Feldgarden M."/>
            <person name="Earl A."/>
            <person name="Young S.K."/>
            <person name="Zeng Q."/>
            <person name="Koehrsen M."/>
            <person name="Alvarado L."/>
            <person name="Berlin A."/>
            <person name="Bochicchio J."/>
            <person name="Borenstein D."/>
            <person name="Chapman S.B."/>
            <person name="Chen Z."/>
            <person name="Engels R."/>
            <person name="Freedman E."/>
            <person name="Gellesch M."/>
            <person name="Goldberg J."/>
            <person name="Griggs A."/>
            <person name="Gujja S."/>
            <person name="Heilman E."/>
            <person name="Heiman D."/>
            <person name="Hepburn T."/>
            <person name="Howarth C."/>
            <person name="Jen D."/>
            <person name="Larson L."/>
            <person name="Lewis B."/>
            <person name="Mehta T."/>
            <person name="Park D."/>
            <person name="Pearson M."/>
            <person name="Roberts A."/>
            <person name="Saif S."/>
            <person name="Shea T."/>
            <person name="Shenoy N."/>
            <person name="Sisk P."/>
            <person name="Stolte C."/>
            <person name="Sykes S."/>
            <person name="Thomson T."/>
            <person name="Walk T."/>
            <person name="White J."/>
            <person name="Yandava C."/>
            <person name="Izard J."/>
            <person name="Baranova O.V."/>
            <person name="Blanton J.M."/>
            <person name="Tanner A.C."/>
            <person name="Dewhirst F.E."/>
            <person name="Haas B."/>
            <person name="Nusbaum C."/>
            <person name="Birren B."/>
        </authorList>
    </citation>
    <scope>NUCLEOTIDE SEQUENCE [LARGE SCALE GENOMIC DNA]</scope>
    <source>
        <strain evidence="1">1-1 BBBD Race 1</strain>
    </source>
</reference>
<dbReference type="EnsemblFungi" id="PTTG_12468-t43_1">
    <property type="protein sequence ID" value="PTTG_12468-t43_1-p1"/>
    <property type="gene ID" value="PTTG_12468"/>
</dbReference>
<dbReference type="EMBL" id="ADAS02000041">
    <property type="protein sequence ID" value="OAV94267.1"/>
    <property type="molecule type" value="Genomic_DNA"/>
</dbReference>